<keyword evidence="11" id="KW-1185">Reference proteome</keyword>
<proteinExistence type="inferred from homology"/>
<dbReference type="RefSeq" id="XP_064765909.1">
    <property type="nucleotide sequence ID" value="XM_064914834.1"/>
</dbReference>
<keyword evidence="7" id="KW-0326">Glycosidase</keyword>
<sequence length="510" mass="57303">MESAQTFIESSANLIKLDPSRVLGAVDDKVYSGFLEHMGRCIYGGIVDFDSTVPGLTNEKGYRLDVADALKELNMPVVRYPGGNFVSSYHWLDGVGPKDQRPRRPELAWLGEEPNHFGTDEFMEWCEYMNTEPYLCLNMGTGTLDEALAWVEYCNSDKNTYYANLRRKNGHEKPYNVKYWSLGNEVWGPWQVGQMPAADYGKKAFQWAKALKLLDPNIKLVACGCTGFEEWDYIVTQALISQVDLYSIHLYTSSDDHYKNVTGTAGAERGIQICSKLLDLAKIQQKAYNADVKICFDEWNVWDGERAPGYLGAEEQYTLSDALAVASWCNVFIRQASLIGMANIAQLVNVIAPIMTSKTDLFLQTIYHPFLLFCKYMRGESLNLHVESPTYKGDTGCSFTESSVGGELLWVKGVEPAIPMLDVSATKKDGIITIAVVNRSLEDDLTTKIVLEGDYKETVTVYTVHHDDIAATNTFENKEVVKVEESTCKLGDLESYTFRKHSFVMLRISS</sequence>
<dbReference type="EMBL" id="JBBJBU010000014">
    <property type="protein sequence ID" value="KAK7202876.1"/>
    <property type="molecule type" value="Genomic_DNA"/>
</dbReference>
<keyword evidence="5 10" id="KW-0378">Hydrolase</keyword>
<evidence type="ECO:0000259" key="9">
    <source>
        <dbReference type="SMART" id="SM00813"/>
    </source>
</evidence>
<evidence type="ECO:0000256" key="2">
    <source>
        <dbReference type="ARBA" id="ARBA00004834"/>
    </source>
</evidence>
<dbReference type="SMART" id="SM00813">
    <property type="entry name" value="Alpha-L-AF_C"/>
    <property type="match status" value="1"/>
</dbReference>
<dbReference type="Proteomes" id="UP001498771">
    <property type="component" value="Unassembled WGS sequence"/>
</dbReference>
<dbReference type="GO" id="GO:0016787">
    <property type="term" value="F:hydrolase activity"/>
    <property type="evidence" value="ECO:0007669"/>
    <property type="project" value="UniProtKB-KW"/>
</dbReference>
<feature type="domain" description="Alpha-L-arabinofuranosidase C-terminal" evidence="9">
    <location>
        <begin position="297"/>
        <end position="502"/>
    </location>
</feature>
<dbReference type="InterPro" id="IPR017853">
    <property type="entry name" value="GH"/>
</dbReference>
<dbReference type="InterPro" id="IPR013780">
    <property type="entry name" value="Glyco_hydro_b"/>
</dbReference>
<reference evidence="10 11" key="1">
    <citation type="submission" date="2024-03" db="EMBL/GenBank/DDBJ databases">
        <title>Genome-scale model development and genomic sequencing of the oleaginous clade Lipomyces.</title>
        <authorList>
            <consortium name="Lawrence Berkeley National Laboratory"/>
            <person name="Czajka J.J."/>
            <person name="Han Y."/>
            <person name="Kim J."/>
            <person name="Mondo S.J."/>
            <person name="Hofstad B.A."/>
            <person name="Robles A."/>
            <person name="Haridas S."/>
            <person name="Riley R."/>
            <person name="LaButti K."/>
            <person name="Pangilinan J."/>
            <person name="Andreopoulos W."/>
            <person name="Lipzen A."/>
            <person name="Yan J."/>
            <person name="Wang M."/>
            <person name="Ng V."/>
            <person name="Grigoriev I.V."/>
            <person name="Spatafora J.W."/>
            <person name="Magnuson J.K."/>
            <person name="Baker S.E."/>
            <person name="Pomraning K.R."/>
        </authorList>
    </citation>
    <scope>NUCLEOTIDE SEQUENCE [LARGE SCALE GENOMIC DNA]</scope>
    <source>
        <strain evidence="10 11">Phaff 52-87</strain>
    </source>
</reference>
<evidence type="ECO:0000256" key="8">
    <source>
        <dbReference type="ARBA" id="ARBA00037415"/>
    </source>
</evidence>
<dbReference type="Pfam" id="PF06964">
    <property type="entry name" value="Alpha-L-AF_C"/>
    <property type="match status" value="1"/>
</dbReference>
<comment type="catalytic activity">
    <reaction evidence="1">
        <text>Hydrolysis of terminal non-reducing alpha-L-arabinofuranoside residues in alpha-L-arabinosides.</text>
        <dbReference type="EC" id="3.2.1.55"/>
    </reaction>
</comment>
<name>A0ABR1EZ64_9ASCO</name>
<evidence type="ECO:0000256" key="6">
    <source>
        <dbReference type="ARBA" id="ARBA00023277"/>
    </source>
</evidence>
<evidence type="ECO:0000256" key="1">
    <source>
        <dbReference type="ARBA" id="ARBA00001462"/>
    </source>
</evidence>
<evidence type="ECO:0000256" key="5">
    <source>
        <dbReference type="ARBA" id="ARBA00022801"/>
    </source>
</evidence>
<dbReference type="Pfam" id="PF22848">
    <property type="entry name" value="ASD1_dom"/>
    <property type="match status" value="1"/>
</dbReference>
<keyword evidence="6" id="KW-0119">Carbohydrate metabolism</keyword>
<dbReference type="InterPro" id="IPR010720">
    <property type="entry name" value="Alpha-L-AF_C"/>
</dbReference>
<evidence type="ECO:0000256" key="7">
    <source>
        <dbReference type="ARBA" id="ARBA00023295"/>
    </source>
</evidence>
<dbReference type="PANTHER" id="PTHR43576">
    <property type="entry name" value="ALPHA-L-ARABINOFURANOSIDASE C-RELATED"/>
    <property type="match status" value="1"/>
</dbReference>
<accession>A0ABR1EZ64</accession>
<dbReference type="SUPFAM" id="SSF51445">
    <property type="entry name" value="(Trans)glycosidases"/>
    <property type="match status" value="1"/>
</dbReference>
<dbReference type="InterPro" id="IPR055235">
    <property type="entry name" value="ASD1_cat"/>
</dbReference>
<dbReference type="PANTHER" id="PTHR43576:SF3">
    <property type="entry name" value="ALPHA-L-ARABINOFURANOSIDASE C"/>
    <property type="match status" value="1"/>
</dbReference>
<dbReference type="SUPFAM" id="SSF51011">
    <property type="entry name" value="Glycosyl hydrolase domain"/>
    <property type="match status" value="1"/>
</dbReference>
<dbReference type="Gene3D" id="2.60.40.1180">
    <property type="entry name" value="Golgi alpha-mannosidase II"/>
    <property type="match status" value="1"/>
</dbReference>
<dbReference type="GeneID" id="90040346"/>
<comment type="function">
    <text evidence="8">Alpha-L-arabinofuranosidase involved in the degradation of arabinoxylan, a major component of plant hemicellulose. Acts only on small linear 1,5-alpha-linked L-arabinofuranosyl oligosaccharides.</text>
</comment>
<protein>
    <recommendedName>
        <fullName evidence="4">non-reducing end alpha-L-arabinofuranosidase</fullName>
        <ecNumber evidence="4">3.2.1.55</ecNumber>
    </recommendedName>
</protein>
<evidence type="ECO:0000256" key="4">
    <source>
        <dbReference type="ARBA" id="ARBA00012670"/>
    </source>
</evidence>
<dbReference type="Gene3D" id="3.20.20.80">
    <property type="entry name" value="Glycosidases"/>
    <property type="match status" value="1"/>
</dbReference>
<organism evidence="10 11">
    <name type="scientific">Myxozyma melibiosi</name>
    <dbReference type="NCBI Taxonomy" id="54550"/>
    <lineage>
        <taxon>Eukaryota</taxon>
        <taxon>Fungi</taxon>
        <taxon>Dikarya</taxon>
        <taxon>Ascomycota</taxon>
        <taxon>Saccharomycotina</taxon>
        <taxon>Lipomycetes</taxon>
        <taxon>Lipomycetales</taxon>
        <taxon>Lipomycetaceae</taxon>
        <taxon>Myxozyma</taxon>
    </lineage>
</organism>
<evidence type="ECO:0000313" key="11">
    <source>
        <dbReference type="Proteomes" id="UP001498771"/>
    </source>
</evidence>
<gene>
    <name evidence="10" type="ORF">BZA70DRAFT_307621</name>
</gene>
<comment type="pathway">
    <text evidence="2">Glycan metabolism; L-arabinan degradation.</text>
</comment>
<evidence type="ECO:0000256" key="3">
    <source>
        <dbReference type="ARBA" id="ARBA00007186"/>
    </source>
</evidence>
<dbReference type="EC" id="3.2.1.55" evidence="4"/>
<evidence type="ECO:0000313" key="10">
    <source>
        <dbReference type="EMBL" id="KAK7202876.1"/>
    </source>
</evidence>
<comment type="caution">
    <text evidence="10">The sequence shown here is derived from an EMBL/GenBank/DDBJ whole genome shotgun (WGS) entry which is preliminary data.</text>
</comment>
<comment type="similarity">
    <text evidence="3">Belongs to the glycosyl hydrolase 51 family.</text>
</comment>